<protein>
    <submittedName>
        <fullName evidence="1">Uncharacterized protein</fullName>
    </submittedName>
</protein>
<evidence type="ECO:0000313" key="2">
    <source>
        <dbReference type="Proteomes" id="UP000501623"/>
    </source>
</evidence>
<dbReference type="AlphaFoldDB" id="A0A6M6BCB5"/>
<proteinExistence type="predicted"/>
<dbReference type="KEGG" id="hts:HMJ29_01280"/>
<keyword evidence="2" id="KW-1185">Reference proteome</keyword>
<gene>
    <name evidence="1" type="ORF">HMJ29_01280</name>
</gene>
<name>A0A6M6BCB5_9BACT</name>
<dbReference type="RefSeq" id="WP_171589785.1">
    <property type="nucleotide sequence ID" value="NZ_CP053538.1"/>
</dbReference>
<dbReference type="EMBL" id="CP053538">
    <property type="protein sequence ID" value="QJX45639.1"/>
    <property type="molecule type" value="Genomic_DNA"/>
</dbReference>
<reference evidence="1 2" key="1">
    <citation type="submission" date="2020-05" db="EMBL/GenBank/DDBJ databases">
        <title>Complete genome sequence of Hymenobacter sp. TS19 in Coasted Sand Dune.</title>
        <authorList>
            <person name="Lee J.-H."/>
            <person name="Jung J.-H."/>
            <person name="Jeong S."/>
            <person name="Zhao L."/>
            <person name="Kim M.-K."/>
            <person name="Seo H.-S."/>
            <person name="Lim S."/>
        </authorList>
    </citation>
    <scope>NUCLEOTIDE SEQUENCE [LARGE SCALE GENOMIC DNA]</scope>
    <source>
        <strain evidence="1 2">TS19</strain>
    </source>
</reference>
<evidence type="ECO:0000313" key="1">
    <source>
        <dbReference type="EMBL" id="QJX45639.1"/>
    </source>
</evidence>
<dbReference type="Gene3D" id="1.20.120.30">
    <property type="entry name" value="Aspartate receptor, ligand-binding domain"/>
    <property type="match status" value="1"/>
</dbReference>
<dbReference type="Proteomes" id="UP000501623">
    <property type="component" value="Chromosome"/>
</dbReference>
<accession>A0A6M6BCB5</accession>
<sequence length="114" mass="13284">METTNLDVQQARIKQILFKSQLRSVLYGVREPTEALFSSRENVLGQWLTTVLRPQHGTRPELREAERLLTQMLNVARELVTQYQRGQIEESRRGMSQIDAYAEQLLQQLERLSA</sequence>
<organism evidence="1 2">
    <name type="scientific">Hymenobacter taeanensis</name>
    <dbReference type="NCBI Taxonomy" id="2735321"/>
    <lineage>
        <taxon>Bacteria</taxon>
        <taxon>Pseudomonadati</taxon>
        <taxon>Bacteroidota</taxon>
        <taxon>Cytophagia</taxon>
        <taxon>Cytophagales</taxon>
        <taxon>Hymenobacteraceae</taxon>
        <taxon>Hymenobacter</taxon>
    </lineage>
</organism>